<feature type="compositionally biased region" description="Pro residues" evidence="3">
    <location>
        <begin position="1"/>
        <end position="10"/>
    </location>
</feature>
<keyword evidence="6" id="KW-1185">Reference proteome</keyword>
<evidence type="ECO:0000259" key="4">
    <source>
        <dbReference type="PROSITE" id="PS50977"/>
    </source>
</evidence>
<evidence type="ECO:0000313" key="6">
    <source>
        <dbReference type="Proteomes" id="UP001602123"/>
    </source>
</evidence>
<feature type="domain" description="HTH tetR-type" evidence="4">
    <location>
        <begin position="54"/>
        <end position="114"/>
    </location>
</feature>
<evidence type="ECO:0000256" key="1">
    <source>
        <dbReference type="ARBA" id="ARBA00023125"/>
    </source>
</evidence>
<proteinExistence type="predicted"/>
<reference evidence="5 6" key="1">
    <citation type="submission" date="2024-10" db="EMBL/GenBank/DDBJ databases">
        <title>The Natural Products Discovery Center: Release of the First 8490 Sequenced Strains for Exploring Actinobacteria Biosynthetic Diversity.</title>
        <authorList>
            <person name="Kalkreuter E."/>
            <person name="Kautsar S.A."/>
            <person name="Yang D."/>
            <person name="Bader C.D."/>
            <person name="Teijaro C.N."/>
            <person name="Fluegel L."/>
            <person name="Davis C.M."/>
            <person name="Simpson J.R."/>
            <person name="Lauterbach L."/>
            <person name="Steele A.D."/>
            <person name="Gui C."/>
            <person name="Meng S."/>
            <person name="Li G."/>
            <person name="Viehrig K."/>
            <person name="Ye F."/>
            <person name="Su P."/>
            <person name="Kiefer A.F."/>
            <person name="Nichols A."/>
            <person name="Cepeda A.J."/>
            <person name="Yan W."/>
            <person name="Fan B."/>
            <person name="Jiang Y."/>
            <person name="Adhikari A."/>
            <person name="Zheng C.-J."/>
            <person name="Schuster L."/>
            <person name="Cowan T.M."/>
            <person name="Smanski M.J."/>
            <person name="Chevrette M.G."/>
            <person name="De Carvalho L.P.S."/>
            <person name="Shen B."/>
        </authorList>
    </citation>
    <scope>NUCLEOTIDE SEQUENCE [LARGE SCALE GENOMIC DNA]</scope>
    <source>
        <strain evidence="5 6">NPDC001650</strain>
    </source>
</reference>
<dbReference type="RefSeq" id="WP_388632622.1">
    <property type="nucleotide sequence ID" value="NZ_JBIAUT010000014.1"/>
</dbReference>
<dbReference type="PRINTS" id="PR00455">
    <property type="entry name" value="HTHTETR"/>
</dbReference>
<dbReference type="InterPro" id="IPR001647">
    <property type="entry name" value="HTH_TetR"/>
</dbReference>
<evidence type="ECO:0000313" key="5">
    <source>
        <dbReference type="EMBL" id="MFF4220245.1"/>
    </source>
</evidence>
<dbReference type="Proteomes" id="UP001602123">
    <property type="component" value="Unassembled WGS sequence"/>
</dbReference>
<dbReference type="PROSITE" id="PS50977">
    <property type="entry name" value="HTH_TETR_2"/>
    <property type="match status" value="1"/>
</dbReference>
<feature type="DNA-binding region" description="H-T-H motif" evidence="2">
    <location>
        <begin position="77"/>
        <end position="96"/>
    </location>
</feature>
<gene>
    <name evidence="5" type="ORF">ACFYZM_28825</name>
</gene>
<organism evidence="5 6">
    <name type="scientific">Streptomyces nondiastaticus</name>
    <dbReference type="NCBI Taxonomy" id="3154512"/>
    <lineage>
        <taxon>Bacteria</taxon>
        <taxon>Bacillati</taxon>
        <taxon>Actinomycetota</taxon>
        <taxon>Actinomycetes</taxon>
        <taxon>Kitasatosporales</taxon>
        <taxon>Streptomycetaceae</taxon>
        <taxon>Streptomyces</taxon>
    </lineage>
</organism>
<accession>A0ABW6U615</accession>
<dbReference type="Pfam" id="PF00440">
    <property type="entry name" value="TetR_N"/>
    <property type="match status" value="1"/>
</dbReference>
<dbReference type="Gene3D" id="1.10.357.10">
    <property type="entry name" value="Tetracycline Repressor, domain 2"/>
    <property type="match status" value="1"/>
</dbReference>
<dbReference type="InterPro" id="IPR050109">
    <property type="entry name" value="HTH-type_TetR-like_transc_reg"/>
</dbReference>
<dbReference type="PANTHER" id="PTHR30055:SF209">
    <property type="entry name" value="POSSIBLE TRANSCRIPTIONAL REGULATORY PROTEIN (PROBABLY TETR-FAMILY)"/>
    <property type="match status" value="1"/>
</dbReference>
<comment type="caution">
    <text evidence="5">The sequence shown here is derived from an EMBL/GenBank/DDBJ whole genome shotgun (WGS) entry which is preliminary data.</text>
</comment>
<evidence type="ECO:0000256" key="2">
    <source>
        <dbReference type="PROSITE-ProRule" id="PRU00335"/>
    </source>
</evidence>
<evidence type="ECO:0000256" key="3">
    <source>
        <dbReference type="SAM" id="MobiDB-lite"/>
    </source>
</evidence>
<dbReference type="SUPFAM" id="SSF46689">
    <property type="entry name" value="Homeodomain-like"/>
    <property type="match status" value="1"/>
</dbReference>
<dbReference type="EMBL" id="JBIAUT010000014">
    <property type="protein sequence ID" value="MFF4220245.1"/>
    <property type="molecule type" value="Genomic_DNA"/>
</dbReference>
<name>A0ABW6U615_9ACTN</name>
<sequence>MTGLTPPAPSPDHGTPDGTHDGIPGGAPAGIRGEHPGLALIPVGEPPQLRADAARNRTRLLEAASQLTARCGAANLTMEAVAAAAGVGKGTVFRRFGDRTGLLLALLDHREQQLQAAFISGPPPLGPGAPAARRLHAFGPAVIRHERDHHDLILATRTDPLRAYSVPARHLRLMHLAMLLREAGVDGDAELLAHTLLGYLDTTLVHHLSVERGMSLDRLEATWHDLVNRLGAGPAE</sequence>
<dbReference type="InterPro" id="IPR009057">
    <property type="entry name" value="Homeodomain-like_sf"/>
</dbReference>
<dbReference type="PANTHER" id="PTHR30055">
    <property type="entry name" value="HTH-TYPE TRANSCRIPTIONAL REGULATOR RUTR"/>
    <property type="match status" value="1"/>
</dbReference>
<keyword evidence="1 2" id="KW-0238">DNA-binding</keyword>
<protein>
    <submittedName>
        <fullName evidence="5">TetR/AcrR family transcriptional regulator</fullName>
    </submittedName>
</protein>
<feature type="region of interest" description="Disordered" evidence="3">
    <location>
        <begin position="1"/>
        <end position="35"/>
    </location>
</feature>